<reference evidence="1 2" key="1">
    <citation type="submission" date="2017-09" db="EMBL/GenBank/DDBJ databases">
        <title>Large-scale bioinformatics analysis of Bacillus genomes uncovers conserved roles of natural products in bacterial physiology.</title>
        <authorList>
            <consortium name="Agbiome Team Llc"/>
            <person name="Bleich R.M."/>
            <person name="Grubbs K.J."/>
            <person name="Santa Maria K.C."/>
            <person name="Allen S.E."/>
            <person name="Farag S."/>
            <person name="Shank E.A."/>
            <person name="Bowers A."/>
        </authorList>
    </citation>
    <scope>NUCLEOTIDE SEQUENCE [LARGE SCALE GENOMIC DNA]</scope>
    <source>
        <strain evidence="1 2">AFS040105</strain>
    </source>
</reference>
<proteinExistence type="predicted"/>
<comment type="caution">
    <text evidence="1">The sequence shown here is derived from an EMBL/GenBank/DDBJ whole genome shotgun (WGS) entry which is preliminary data.</text>
</comment>
<protein>
    <submittedName>
        <fullName evidence="1">Uncharacterized protein</fullName>
    </submittedName>
</protein>
<name>A0A2A8IR02_BACCE</name>
<dbReference type="EMBL" id="NUMG01000038">
    <property type="protein sequence ID" value="PGT97885.1"/>
    <property type="molecule type" value="Genomic_DNA"/>
</dbReference>
<evidence type="ECO:0000313" key="2">
    <source>
        <dbReference type="Proteomes" id="UP000225766"/>
    </source>
</evidence>
<dbReference type="RefSeq" id="WP_088230339.1">
    <property type="nucleotide sequence ID" value="NZ_JARXKI010000018.1"/>
</dbReference>
<organism evidence="1 2">
    <name type="scientific">Bacillus cereus</name>
    <dbReference type="NCBI Taxonomy" id="1396"/>
    <lineage>
        <taxon>Bacteria</taxon>
        <taxon>Bacillati</taxon>
        <taxon>Bacillota</taxon>
        <taxon>Bacilli</taxon>
        <taxon>Bacillales</taxon>
        <taxon>Bacillaceae</taxon>
        <taxon>Bacillus</taxon>
        <taxon>Bacillus cereus group</taxon>
    </lineage>
</organism>
<dbReference type="Proteomes" id="UP000225766">
    <property type="component" value="Unassembled WGS sequence"/>
</dbReference>
<accession>A0A2A8IR02</accession>
<evidence type="ECO:0000313" key="1">
    <source>
        <dbReference type="EMBL" id="PGT97885.1"/>
    </source>
</evidence>
<sequence length="67" mass="8056">MVGRKPNKVWILYRNGEWKMIFVKKETMYTYQMTLTDKLVLTGILVTFHEKGELKVNDKQSEEYIKN</sequence>
<gene>
    <name evidence="1" type="ORF">COD19_23730</name>
</gene>
<dbReference type="AlphaFoldDB" id="A0A2A8IR02"/>